<protein>
    <submittedName>
        <fullName evidence="2">HlyD family efflux transporter periplasmic adaptor subunit</fullName>
    </submittedName>
</protein>
<dbReference type="Gene3D" id="2.40.50.100">
    <property type="match status" value="1"/>
</dbReference>
<reference evidence="2 3" key="1">
    <citation type="journal article" date="2022" name="Mar. Drugs">
        <title>Bioassay-Guided Fractionation Leads to the Detection of Cholic Acid Generated by the Rare Thalassomonas sp.</title>
        <authorList>
            <person name="Pheiffer F."/>
            <person name="Schneider Y.K."/>
            <person name="Hansen E.H."/>
            <person name="Andersen J.H."/>
            <person name="Isaksson J."/>
            <person name="Busche T."/>
            <person name="R C."/>
            <person name="Kalinowski J."/>
            <person name="Zyl L.V."/>
            <person name="Trindade M."/>
        </authorList>
    </citation>
    <scope>NUCLEOTIDE SEQUENCE [LARGE SCALE GENOMIC DNA]</scope>
    <source>
        <strain evidence="2 3">A5K-61T</strain>
    </source>
</reference>
<dbReference type="Proteomes" id="UP001215231">
    <property type="component" value="Chromosome"/>
</dbReference>
<feature type="signal peptide" evidence="1">
    <location>
        <begin position="1"/>
        <end position="17"/>
    </location>
</feature>
<evidence type="ECO:0000313" key="3">
    <source>
        <dbReference type="Proteomes" id="UP001215231"/>
    </source>
</evidence>
<evidence type="ECO:0000256" key="1">
    <source>
        <dbReference type="SAM" id="SignalP"/>
    </source>
</evidence>
<dbReference type="Gene3D" id="2.40.30.170">
    <property type="match status" value="1"/>
</dbReference>
<feature type="chain" id="PRO_5046408472" evidence="1">
    <location>
        <begin position="18"/>
        <end position="252"/>
    </location>
</feature>
<sequence>MRSISFCLLLLVLQVSAAQGVPDYVAFPATVYTKQTIVLTSEQSGQILSVLDTGQTFNKGELLFQLESDYETRLLALLHEENDILKNKQKTQENLLKNYDRLFDEKLISEELQAAKLINYYNSQALLNNNRQEVTEIQWILDKKSLYAPFSGVVLERYALPVESVRAGDAIMKIANPNELFIKLKIPAGRLDKLDFRQGATLVHNSHSTALELDYLVPQIDAKSNTVEVSYKAPETALLLGQNVQLKLKKLN</sequence>
<dbReference type="Gene3D" id="1.10.287.470">
    <property type="entry name" value="Helix hairpin bin"/>
    <property type="match status" value="1"/>
</dbReference>
<name>A0ABY7VFM8_9GAMM</name>
<organism evidence="2 3">
    <name type="scientific">Thalassomonas haliotis</name>
    <dbReference type="NCBI Taxonomy" id="485448"/>
    <lineage>
        <taxon>Bacteria</taxon>
        <taxon>Pseudomonadati</taxon>
        <taxon>Pseudomonadota</taxon>
        <taxon>Gammaproteobacteria</taxon>
        <taxon>Alteromonadales</taxon>
        <taxon>Colwelliaceae</taxon>
        <taxon>Thalassomonas</taxon>
    </lineage>
</organism>
<dbReference type="RefSeq" id="WP_274052017.1">
    <property type="nucleotide sequence ID" value="NZ_CP059693.1"/>
</dbReference>
<dbReference type="SUPFAM" id="SSF111369">
    <property type="entry name" value="HlyD-like secretion proteins"/>
    <property type="match status" value="1"/>
</dbReference>
<keyword evidence="1" id="KW-0732">Signal</keyword>
<gene>
    <name evidence="2" type="ORF">H3N35_27110</name>
</gene>
<keyword evidence="3" id="KW-1185">Reference proteome</keyword>
<proteinExistence type="predicted"/>
<accession>A0ABY7VFM8</accession>
<dbReference type="PANTHER" id="PTHR30469:SF15">
    <property type="entry name" value="HLYD FAMILY OF SECRETION PROTEINS"/>
    <property type="match status" value="1"/>
</dbReference>
<dbReference type="PANTHER" id="PTHR30469">
    <property type="entry name" value="MULTIDRUG RESISTANCE PROTEIN MDTA"/>
    <property type="match status" value="1"/>
</dbReference>
<evidence type="ECO:0000313" key="2">
    <source>
        <dbReference type="EMBL" id="WDE11816.1"/>
    </source>
</evidence>
<dbReference type="EMBL" id="CP059693">
    <property type="protein sequence ID" value="WDE11816.1"/>
    <property type="molecule type" value="Genomic_DNA"/>
</dbReference>